<dbReference type="Pfam" id="PF01569">
    <property type="entry name" value="PAP2"/>
    <property type="match status" value="1"/>
</dbReference>
<dbReference type="PRINTS" id="PR00483">
    <property type="entry name" value="BACPHPHTASE"/>
</dbReference>
<dbReference type="InterPro" id="IPR036938">
    <property type="entry name" value="PAP2/HPO_sf"/>
</dbReference>
<keyword evidence="4" id="KW-1185">Reference proteome</keyword>
<comment type="caution">
    <text evidence="3">The sequence shown here is derived from an EMBL/GenBank/DDBJ whole genome shotgun (WGS) entry which is preliminary data.</text>
</comment>
<evidence type="ECO:0000313" key="3">
    <source>
        <dbReference type="EMBL" id="MFC4476625.1"/>
    </source>
</evidence>
<evidence type="ECO:0000256" key="1">
    <source>
        <dbReference type="PIRNR" id="PIRNR000897"/>
    </source>
</evidence>
<comment type="catalytic activity">
    <reaction evidence="1">
        <text>a phosphate monoester + H2O = an alcohol + phosphate</text>
        <dbReference type="Rhea" id="RHEA:15017"/>
        <dbReference type="ChEBI" id="CHEBI:15377"/>
        <dbReference type="ChEBI" id="CHEBI:30879"/>
        <dbReference type="ChEBI" id="CHEBI:43474"/>
        <dbReference type="ChEBI" id="CHEBI:67140"/>
        <dbReference type="EC" id="3.1.3.2"/>
    </reaction>
</comment>
<dbReference type="EC" id="3.1.3.2" evidence="1"/>
<dbReference type="RefSeq" id="WP_379796066.1">
    <property type="nucleotide sequence ID" value="NZ_JBHSFY010000003.1"/>
</dbReference>
<dbReference type="SUPFAM" id="SSF48317">
    <property type="entry name" value="Acid phosphatase/Vanadium-dependent haloperoxidase"/>
    <property type="match status" value="1"/>
</dbReference>
<dbReference type="InterPro" id="IPR001011">
    <property type="entry name" value="Acid_Pase_classA_bac"/>
</dbReference>
<feature type="domain" description="Phosphatidic acid phosphatase type 2/haloperoxidase" evidence="2">
    <location>
        <begin position="121"/>
        <end position="235"/>
    </location>
</feature>
<accession>A0ABV8ZC08</accession>
<dbReference type="CDD" id="cd03397">
    <property type="entry name" value="PAP2_acid_phosphatase"/>
    <property type="match status" value="1"/>
</dbReference>
<proteinExistence type="inferred from homology"/>
<dbReference type="Gene3D" id="1.20.144.10">
    <property type="entry name" value="Phosphatidic acid phosphatase type 2/haloperoxidase"/>
    <property type="match status" value="1"/>
</dbReference>
<dbReference type="SMART" id="SM00014">
    <property type="entry name" value="acidPPc"/>
    <property type="match status" value="1"/>
</dbReference>
<dbReference type="EMBL" id="JBHSFY010000003">
    <property type="protein sequence ID" value="MFC4476625.1"/>
    <property type="molecule type" value="Genomic_DNA"/>
</dbReference>
<gene>
    <name evidence="3" type="ORF">ACFO3N_06075</name>
</gene>
<evidence type="ECO:0000259" key="2">
    <source>
        <dbReference type="SMART" id="SM00014"/>
    </source>
</evidence>
<dbReference type="Proteomes" id="UP001596003">
    <property type="component" value="Unassembled WGS sequence"/>
</dbReference>
<dbReference type="InterPro" id="IPR000326">
    <property type="entry name" value="PAP2/HPO"/>
</dbReference>
<name>A0ABV8ZC08_9FLAO</name>
<keyword evidence="1" id="KW-0378">Hydrolase</keyword>
<evidence type="ECO:0000313" key="4">
    <source>
        <dbReference type="Proteomes" id="UP001596003"/>
    </source>
</evidence>
<dbReference type="PIRSF" id="PIRSF000897">
    <property type="entry name" value="Acid_Ptase_ClsA"/>
    <property type="match status" value="1"/>
</dbReference>
<sequence>MGINVRISYIVNTILGRRFKSENPVSNFTNVQQLREIMPALLEGYLSEAEMPNSLLLLSPPPAHDSSLFESDLEHARKALESKDDERFLQAARDAGLSFPFAVKSFEPIIGMAISESNTPKLYVLMRRVMTDAGLSTYAAKNHYKRERPFMVNNQKTCTPDQENILYKVGSFPSGHAAVGWAWSLVLIKLFPEKEREILKRGHDFGQSRIVCNAHWDSDVKMGRVMGQAAVDCLWANSDFLTDWDGVEKEIRQILDSNSE</sequence>
<organism evidence="3 4">
    <name type="scientific">Flavobacterium chungangensis</name>
    <dbReference type="NCBI Taxonomy" id="2708132"/>
    <lineage>
        <taxon>Bacteria</taxon>
        <taxon>Pseudomonadati</taxon>
        <taxon>Bacteroidota</taxon>
        <taxon>Flavobacteriia</taxon>
        <taxon>Flavobacteriales</taxon>
        <taxon>Flavobacteriaceae</taxon>
        <taxon>Flavobacterium</taxon>
    </lineage>
</organism>
<comment type="similarity">
    <text evidence="1">Belongs to the class A bacterial acid phosphatase family.</text>
</comment>
<reference evidence="4" key="1">
    <citation type="journal article" date="2019" name="Int. J. Syst. Evol. Microbiol.">
        <title>The Global Catalogue of Microorganisms (GCM) 10K type strain sequencing project: providing services to taxonomists for standard genome sequencing and annotation.</title>
        <authorList>
            <consortium name="The Broad Institute Genomics Platform"/>
            <consortium name="The Broad Institute Genome Sequencing Center for Infectious Disease"/>
            <person name="Wu L."/>
            <person name="Ma J."/>
        </authorList>
    </citation>
    <scope>NUCLEOTIDE SEQUENCE [LARGE SCALE GENOMIC DNA]</scope>
    <source>
        <strain evidence="4">NBRC 103627</strain>
    </source>
</reference>
<protein>
    <recommendedName>
        <fullName evidence="1">Acid phosphatase</fullName>
        <ecNumber evidence="1">3.1.3.2</ecNumber>
    </recommendedName>
</protein>